<dbReference type="EMBL" id="CP017600">
    <property type="protein sequence ID" value="AOX04721.1"/>
    <property type="molecule type" value="Genomic_DNA"/>
</dbReference>
<keyword evidence="2" id="KW-0479">Metal-binding</keyword>
<evidence type="ECO:0000256" key="3">
    <source>
        <dbReference type="SAM" id="Coils"/>
    </source>
</evidence>
<sequence length="326" mass="37444">MSYTWNYIKKNPKQTKRLVGINHEQLSQLIEQAKLLHHQHQEKIQNQKVRLIKPGGGASQKLSIEDQIVLTLIYLRHHINFQLLGLQFQVSESTANSTFNYWQSLFREALPASLLEQVKKCEEESEIIREALTEYELIVDSAEQVRERPKDYNQQKIFYSGKKKNHTFKNQFIVLPKGEDIVDVVVGKPGPKSDINICRERLAKFDDKQRLSGDKAYLGEQQIRTPHKKPKNGELTPQQKKDNKLFSSNRIFVEHVIRLVKIFKIAGERFRLNSSKYSEVILTICGLVRLRTGALVLQVIKASESPETIEVVSAHTFGAKLTSIAS</sequence>
<evidence type="ECO:0000313" key="7">
    <source>
        <dbReference type="EMBL" id="AOX04721.1"/>
    </source>
</evidence>
<comment type="cofactor">
    <cofactor evidence="1">
        <name>a divalent metal cation</name>
        <dbReference type="ChEBI" id="CHEBI:60240"/>
    </cofactor>
</comment>
<evidence type="ECO:0000259" key="6">
    <source>
        <dbReference type="Pfam" id="PF13613"/>
    </source>
</evidence>
<name>A0A1D8U496_9CYAN</name>
<keyword evidence="3" id="KW-0175">Coiled coil</keyword>
<keyword evidence="7" id="KW-0614">Plasmid</keyword>
<feature type="domain" description="DDE Tnp4" evidence="5">
    <location>
        <begin position="139"/>
        <end position="288"/>
    </location>
</feature>
<evidence type="ECO:0000256" key="4">
    <source>
        <dbReference type="SAM" id="MobiDB-lite"/>
    </source>
</evidence>
<dbReference type="PANTHER" id="PTHR23080">
    <property type="entry name" value="THAP DOMAIN PROTEIN"/>
    <property type="match status" value="1"/>
</dbReference>
<dbReference type="InterPro" id="IPR027806">
    <property type="entry name" value="HARBI1_dom"/>
</dbReference>
<dbReference type="Pfam" id="PF13359">
    <property type="entry name" value="DDE_Tnp_4"/>
    <property type="match status" value="1"/>
</dbReference>
<dbReference type="GO" id="GO:0046872">
    <property type="term" value="F:metal ion binding"/>
    <property type="evidence" value="ECO:0007669"/>
    <property type="project" value="UniProtKB-KW"/>
</dbReference>
<dbReference type="Pfam" id="PF13613">
    <property type="entry name" value="HTH_Tnp_4"/>
    <property type="match status" value="1"/>
</dbReference>
<geneLocation type="plasmid" evidence="7 8">
    <name>unnamed</name>
</geneLocation>
<protein>
    <submittedName>
        <fullName evidence="7">IS5 family transposase</fullName>
    </submittedName>
</protein>
<feature type="region of interest" description="Disordered" evidence="4">
    <location>
        <begin position="216"/>
        <end position="239"/>
    </location>
</feature>
<organism evidence="7 8">
    <name type="scientific">Moorena producens PAL-8-15-08-1</name>
    <dbReference type="NCBI Taxonomy" id="1458985"/>
    <lineage>
        <taxon>Bacteria</taxon>
        <taxon>Bacillati</taxon>
        <taxon>Cyanobacteriota</taxon>
        <taxon>Cyanophyceae</taxon>
        <taxon>Coleofasciculales</taxon>
        <taxon>Coleofasciculaceae</taxon>
        <taxon>Moorena</taxon>
    </lineage>
</organism>
<dbReference type="Proteomes" id="UP000177870">
    <property type="component" value="Plasmid unnamed"/>
</dbReference>
<reference evidence="8" key="1">
    <citation type="submission" date="2016-10" db="EMBL/GenBank/DDBJ databases">
        <title>Comparative genomics uncovers the prolific and rare metabolic potential of the cyanobacterial genus Moorea.</title>
        <authorList>
            <person name="Leao T."/>
            <person name="Castelao G."/>
            <person name="Korobeynikov A."/>
            <person name="Monroe E.A."/>
            <person name="Podell S."/>
            <person name="Glukhov E."/>
            <person name="Allen E."/>
            <person name="Gerwick W.H."/>
            <person name="Gerwick L."/>
        </authorList>
    </citation>
    <scope>NUCLEOTIDE SEQUENCE [LARGE SCALE GENOMIC DNA]</scope>
    <source>
        <strain evidence="8">PAL-8-15-08-1</strain>
        <plasmid evidence="8">unnamed</plasmid>
    </source>
</reference>
<dbReference type="RefSeq" id="WP_070397067.1">
    <property type="nucleotide sequence ID" value="NZ_CP017600.1"/>
</dbReference>
<gene>
    <name evidence="7" type="ORF">BJP34_35670</name>
</gene>
<dbReference type="AlphaFoldDB" id="A0A1D8U496"/>
<dbReference type="OrthoDB" id="465276at2"/>
<feature type="coiled-coil region" evidence="3">
    <location>
        <begin position="23"/>
        <end position="50"/>
    </location>
</feature>
<evidence type="ECO:0000256" key="2">
    <source>
        <dbReference type="ARBA" id="ARBA00022723"/>
    </source>
</evidence>
<dbReference type="InterPro" id="IPR027805">
    <property type="entry name" value="Transposase_HTH_dom"/>
</dbReference>
<proteinExistence type="predicted"/>
<evidence type="ECO:0000259" key="5">
    <source>
        <dbReference type="Pfam" id="PF13359"/>
    </source>
</evidence>
<evidence type="ECO:0000313" key="8">
    <source>
        <dbReference type="Proteomes" id="UP000177870"/>
    </source>
</evidence>
<accession>A0A1D8U496</accession>
<dbReference type="KEGG" id="mpro:BJP34_35670"/>
<feature type="domain" description="Transposase Helix-turn-helix" evidence="6">
    <location>
        <begin position="60"/>
        <end position="111"/>
    </location>
</feature>
<evidence type="ECO:0000256" key="1">
    <source>
        <dbReference type="ARBA" id="ARBA00001968"/>
    </source>
</evidence>